<organism evidence="9 10">
    <name type="scientific">Phyllobacterium bourgognense</name>
    <dbReference type="NCBI Taxonomy" id="314236"/>
    <lineage>
        <taxon>Bacteria</taxon>
        <taxon>Pseudomonadati</taxon>
        <taxon>Pseudomonadota</taxon>
        <taxon>Alphaproteobacteria</taxon>
        <taxon>Hyphomicrobiales</taxon>
        <taxon>Phyllobacteriaceae</taxon>
        <taxon>Phyllobacterium</taxon>
    </lineage>
</organism>
<keyword evidence="3" id="KW-1003">Cell membrane</keyword>
<feature type="transmembrane region" description="Helical" evidence="7">
    <location>
        <begin position="12"/>
        <end position="31"/>
    </location>
</feature>
<protein>
    <submittedName>
        <fullName evidence="9">Peptide/nickel transport system permease protein</fullName>
    </submittedName>
</protein>
<dbReference type="Pfam" id="PF00528">
    <property type="entry name" value="BPD_transp_1"/>
    <property type="match status" value="1"/>
</dbReference>
<dbReference type="EMBL" id="QPJM01000025">
    <property type="protein sequence ID" value="RCW78390.1"/>
    <property type="molecule type" value="Genomic_DNA"/>
</dbReference>
<evidence type="ECO:0000256" key="4">
    <source>
        <dbReference type="ARBA" id="ARBA00022692"/>
    </source>
</evidence>
<evidence type="ECO:0000256" key="3">
    <source>
        <dbReference type="ARBA" id="ARBA00022475"/>
    </source>
</evidence>
<feature type="transmembrane region" description="Helical" evidence="7">
    <location>
        <begin position="277"/>
        <end position="298"/>
    </location>
</feature>
<comment type="similarity">
    <text evidence="7">Belongs to the binding-protein-dependent transport system permease family.</text>
</comment>
<name>A0A368YDS4_9HYPH</name>
<evidence type="ECO:0000256" key="6">
    <source>
        <dbReference type="ARBA" id="ARBA00023136"/>
    </source>
</evidence>
<comment type="subcellular location">
    <subcellularLocation>
        <location evidence="1 7">Cell membrane</location>
        <topology evidence="1 7">Multi-pass membrane protein</topology>
    </subcellularLocation>
</comment>
<dbReference type="CDD" id="cd06261">
    <property type="entry name" value="TM_PBP2"/>
    <property type="match status" value="1"/>
</dbReference>
<evidence type="ECO:0000256" key="2">
    <source>
        <dbReference type="ARBA" id="ARBA00022448"/>
    </source>
</evidence>
<keyword evidence="6 7" id="KW-0472">Membrane</keyword>
<evidence type="ECO:0000313" key="10">
    <source>
        <dbReference type="Proteomes" id="UP000253324"/>
    </source>
</evidence>
<feature type="transmembrane region" description="Helical" evidence="7">
    <location>
        <begin position="133"/>
        <end position="157"/>
    </location>
</feature>
<feature type="transmembrane region" description="Helical" evidence="7">
    <location>
        <begin position="169"/>
        <end position="191"/>
    </location>
</feature>
<evidence type="ECO:0000256" key="1">
    <source>
        <dbReference type="ARBA" id="ARBA00004651"/>
    </source>
</evidence>
<dbReference type="GO" id="GO:0071916">
    <property type="term" value="F:dipeptide transmembrane transporter activity"/>
    <property type="evidence" value="ECO:0007669"/>
    <property type="project" value="TreeGrafter"/>
</dbReference>
<dbReference type="PANTHER" id="PTHR43163:SF6">
    <property type="entry name" value="DIPEPTIDE TRANSPORT SYSTEM PERMEASE PROTEIN DPPB-RELATED"/>
    <property type="match status" value="1"/>
</dbReference>
<keyword evidence="5 7" id="KW-1133">Transmembrane helix</keyword>
<dbReference type="InterPro" id="IPR000515">
    <property type="entry name" value="MetI-like"/>
</dbReference>
<evidence type="ECO:0000256" key="7">
    <source>
        <dbReference type="RuleBase" id="RU363032"/>
    </source>
</evidence>
<dbReference type="GO" id="GO:0005886">
    <property type="term" value="C:plasma membrane"/>
    <property type="evidence" value="ECO:0007669"/>
    <property type="project" value="UniProtKB-SubCell"/>
</dbReference>
<dbReference type="InterPro" id="IPR035906">
    <property type="entry name" value="MetI-like_sf"/>
</dbReference>
<dbReference type="Gene3D" id="1.10.3720.10">
    <property type="entry name" value="MetI-like"/>
    <property type="match status" value="1"/>
</dbReference>
<dbReference type="OrthoDB" id="9807402at2"/>
<dbReference type="PANTHER" id="PTHR43163">
    <property type="entry name" value="DIPEPTIDE TRANSPORT SYSTEM PERMEASE PROTEIN DPPB-RELATED"/>
    <property type="match status" value="1"/>
</dbReference>
<keyword evidence="2 7" id="KW-0813">Transport</keyword>
<evidence type="ECO:0000259" key="8">
    <source>
        <dbReference type="PROSITE" id="PS50928"/>
    </source>
</evidence>
<evidence type="ECO:0000313" key="9">
    <source>
        <dbReference type="EMBL" id="RCW78390.1"/>
    </source>
</evidence>
<feature type="transmembrane region" description="Helical" evidence="7">
    <location>
        <begin position="100"/>
        <end position="121"/>
    </location>
</feature>
<accession>A0A368YDS4</accession>
<sequence>MLSFIGRRASHSIISVMGLLALVFFLTRLTGDPSSLFLPLDSTAEARAAFAKLHGFDQPVYWQFLQYLRDLLSLDFGESVRQNRSAMAVALEAFPQTLKLAVVAMLLSTALALVVGSLAASRPGSLFDRVVTLVSLSGASAPDFWVAIVGILIFAVSFELLPTSGTGSYLHWILPIFVLMLRPFGLLVQVVRGAMLGALASPYIKTARAKGLRRQQIIFGHALRNSLLPVITVAGDLTSGLINGAVIVETVFGWPGIGKLMIDAIIQRDFAVVQSTILVTATAIFILNICIDLLYAVLDPRIRY</sequence>
<dbReference type="SUPFAM" id="SSF161098">
    <property type="entry name" value="MetI-like"/>
    <property type="match status" value="1"/>
</dbReference>
<comment type="caution">
    <text evidence="9">The sequence shown here is derived from an EMBL/GenBank/DDBJ whole genome shotgun (WGS) entry which is preliminary data.</text>
</comment>
<dbReference type="PROSITE" id="PS50928">
    <property type="entry name" value="ABC_TM1"/>
    <property type="match status" value="1"/>
</dbReference>
<dbReference type="Proteomes" id="UP000253324">
    <property type="component" value="Unassembled WGS sequence"/>
</dbReference>
<dbReference type="RefSeq" id="WP_114432659.1">
    <property type="nucleotide sequence ID" value="NZ_QPJM01000025.1"/>
</dbReference>
<keyword evidence="4 7" id="KW-0812">Transmembrane</keyword>
<dbReference type="AlphaFoldDB" id="A0A368YDS4"/>
<evidence type="ECO:0000256" key="5">
    <source>
        <dbReference type="ARBA" id="ARBA00022989"/>
    </source>
</evidence>
<keyword evidence="10" id="KW-1185">Reference proteome</keyword>
<proteinExistence type="inferred from homology"/>
<reference evidence="9 10" key="1">
    <citation type="submission" date="2018-07" db="EMBL/GenBank/DDBJ databases">
        <title>Genomic Encyclopedia of Type Strains, Phase III (KMG-III): the genomes of soil and plant-associated and newly described type strains.</title>
        <authorList>
            <person name="Whitman W."/>
        </authorList>
    </citation>
    <scope>NUCLEOTIDE SEQUENCE [LARGE SCALE GENOMIC DNA]</scope>
    <source>
        <strain evidence="9 10">31-25a</strain>
    </source>
</reference>
<gene>
    <name evidence="9" type="ORF">C7476_1255</name>
</gene>
<feature type="domain" description="ABC transmembrane type-1" evidence="8">
    <location>
        <begin position="94"/>
        <end position="295"/>
    </location>
</feature>